<dbReference type="Proteomes" id="UP001610444">
    <property type="component" value="Unassembled WGS sequence"/>
</dbReference>
<dbReference type="GeneID" id="98156378"/>
<proteinExistence type="predicted"/>
<evidence type="ECO:0000256" key="1">
    <source>
        <dbReference type="PROSITE-ProRule" id="PRU00023"/>
    </source>
</evidence>
<organism evidence="2 3">
    <name type="scientific">Aspergillus pseudodeflectus</name>
    <dbReference type="NCBI Taxonomy" id="176178"/>
    <lineage>
        <taxon>Eukaryota</taxon>
        <taxon>Fungi</taxon>
        <taxon>Dikarya</taxon>
        <taxon>Ascomycota</taxon>
        <taxon>Pezizomycotina</taxon>
        <taxon>Eurotiomycetes</taxon>
        <taxon>Eurotiomycetidae</taxon>
        <taxon>Eurotiales</taxon>
        <taxon>Aspergillaceae</taxon>
        <taxon>Aspergillus</taxon>
        <taxon>Aspergillus subgen. Nidulantes</taxon>
    </lineage>
</organism>
<evidence type="ECO:0008006" key="4">
    <source>
        <dbReference type="Google" id="ProtNLM"/>
    </source>
</evidence>
<gene>
    <name evidence="2" type="ORF">BJX68DRAFT_243875</name>
</gene>
<dbReference type="Gene3D" id="1.25.40.20">
    <property type="entry name" value="Ankyrin repeat-containing domain"/>
    <property type="match status" value="1"/>
</dbReference>
<reference evidence="2 3" key="1">
    <citation type="submission" date="2024-07" db="EMBL/GenBank/DDBJ databases">
        <title>Section-level genome sequencing and comparative genomics of Aspergillus sections Usti and Cavernicolus.</title>
        <authorList>
            <consortium name="Lawrence Berkeley National Laboratory"/>
            <person name="Nybo J.L."/>
            <person name="Vesth T.C."/>
            <person name="Theobald S."/>
            <person name="Frisvad J.C."/>
            <person name="Larsen T.O."/>
            <person name="Kjaerboelling I."/>
            <person name="Rothschild-Mancinelli K."/>
            <person name="Lyhne E.K."/>
            <person name="Kogle M.E."/>
            <person name="Barry K."/>
            <person name="Clum A."/>
            <person name="Na H."/>
            <person name="Ledsgaard L."/>
            <person name="Lin J."/>
            <person name="Lipzen A."/>
            <person name="Kuo A."/>
            <person name="Riley R."/>
            <person name="Mondo S."/>
            <person name="LaButti K."/>
            <person name="Haridas S."/>
            <person name="Pangalinan J."/>
            <person name="Salamov A.A."/>
            <person name="Simmons B.A."/>
            <person name="Magnuson J.K."/>
            <person name="Chen J."/>
            <person name="Drula E."/>
            <person name="Henrissat B."/>
            <person name="Wiebenga A."/>
            <person name="Lubbers R.J."/>
            <person name="Gomes A.C."/>
            <person name="Macurrencykelacurrency M.R."/>
            <person name="Stajich J."/>
            <person name="Grigoriev I.V."/>
            <person name="Mortensen U.H."/>
            <person name="De vries R.P."/>
            <person name="Baker S.E."/>
            <person name="Andersen M.R."/>
        </authorList>
    </citation>
    <scope>NUCLEOTIDE SEQUENCE [LARGE SCALE GENOMIC DNA]</scope>
    <source>
        <strain evidence="2 3">CBS 756.74</strain>
    </source>
</reference>
<comment type="caution">
    <text evidence="2">The sequence shown here is derived from an EMBL/GenBank/DDBJ whole genome shotgun (WGS) entry which is preliminary data.</text>
</comment>
<dbReference type="InterPro" id="IPR036770">
    <property type="entry name" value="Ankyrin_rpt-contain_sf"/>
</dbReference>
<dbReference type="RefSeq" id="XP_070895714.1">
    <property type="nucleotide sequence ID" value="XM_071041214.1"/>
</dbReference>
<keyword evidence="3" id="KW-1185">Reference proteome</keyword>
<dbReference type="InterPro" id="IPR002110">
    <property type="entry name" value="Ankyrin_rpt"/>
</dbReference>
<dbReference type="PROSITE" id="PS50088">
    <property type="entry name" value="ANK_REPEAT"/>
    <property type="match status" value="1"/>
</dbReference>
<dbReference type="SUPFAM" id="SSF48403">
    <property type="entry name" value="Ankyrin repeat"/>
    <property type="match status" value="1"/>
</dbReference>
<protein>
    <recommendedName>
        <fullName evidence="4">Ankyrin repeat-containing domain protein</fullName>
    </recommendedName>
</protein>
<keyword evidence="1" id="KW-0040">ANK repeat</keyword>
<dbReference type="SMART" id="SM00248">
    <property type="entry name" value="ANK"/>
    <property type="match status" value="2"/>
</dbReference>
<name>A0ABR4JUB1_9EURO</name>
<dbReference type="EMBL" id="JBFXLR010000045">
    <property type="protein sequence ID" value="KAL2843589.1"/>
    <property type="molecule type" value="Genomic_DNA"/>
</dbReference>
<feature type="repeat" description="ANK" evidence="1">
    <location>
        <begin position="123"/>
        <end position="155"/>
    </location>
</feature>
<evidence type="ECO:0000313" key="3">
    <source>
        <dbReference type="Proteomes" id="UP001610444"/>
    </source>
</evidence>
<dbReference type="Pfam" id="PF00023">
    <property type="entry name" value="Ank"/>
    <property type="match status" value="1"/>
</dbReference>
<sequence>MRISRIDHLSRVPHCQVRIQTWKLETGGQAQKRRYEELSTRIDIQPELEGDPEQKPYISVYIKRFRNLRYALAQPIALGPLVIARRTIPEWSPIHDIIAKGDLEGFKTMLKGGKASFWDCDPEGRSLITYAVFKCQPEICKYLIQNGADVDSVEPSFYDYSRHRHLLTQVSYADDMLNFPLNGDKNIRYRANECRILLLRAGADPTIGGQGSALCKVLSESSALVSLSA</sequence>
<evidence type="ECO:0000313" key="2">
    <source>
        <dbReference type="EMBL" id="KAL2843589.1"/>
    </source>
</evidence>
<accession>A0ABR4JUB1</accession>